<evidence type="ECO:0000256" key="1">
    <source>
        <dbReference type="SAM" id="MobiDB-lite"/>
    </source>
</evidence>
<protein>
    <submittedName>
        <fullName evidence="3">NAD(P)/FAD-dependent oxidoreductase</fullName>
        <ecNumber evidence="3">1.-.-.-</ecNumber>
    </submittedName>
</protein>
<feature type="domain" description="FAD-binding" evidence="2">
    <location>
        <begin position="6"/>
        <end position="161"/>
    </location>
</feature>
<dbReference type="SUPFAM" id="SSF51905">
    <property type="entry name" value="FAD/NAD(P)-binding domain"/>
    <property type="match status" value="1"/>
</dbReference>
<feature type="region of interest" description="Disordered" evidence="1">
    <location>
        <begin position="154"/>
        <end position="176"/>
    </location>
</feature>
<dbReference type="InterPro" id="IPR002938">
    <property type="entry name" value="FAD-bd"/>
</dbReference>
<accession>A0ABV7WI89</accession>
<dbReference type="GO" id="GO:0016491">
    <property type="term" value="F:oxidoreductase activity"/>
    <property type="evidence" value="ECO:0007669"/>
    <property type="project" value="UniProtKB-KW"/>
</dbReference>
<organism evidence="3 4">
    <name type="scientific">Aquipuribacter hungaricus</name>
    <dbReference type="NCBI Taxonomy" id="545624"/>
    <lineage>
        <taxon>Bacteria</taxon>
        <taxon>Bacillati</taxon>
        <taxon>Actinomycetota</taxon>
        <taxon>Actinomycetes</taxon>
        <taxon>Micrococcales</taxon>
        <taxon>Intrasporangiaceae</taxon>
        <taxon>Aquipuribacter</taxon>
    </lineage>
</organism>
<dbReference type="Gene3D" id="3.50.50.60">
    <property type="entry name" value="FAD/NAD(P)-binding domain"/>
    <property type="match status" value="1"/>
</dbReference>
<keyword evidence="3" id="KW-0560">Oxidoreductase</keyword>
<evidence type="ECO:0000259" key="2">
    <source>
        <dbReference type="Pfam" id="PF01494"/>
    </source>
</evidence>
<dbReference type="PANTHER" id="PTHR42685:SF19">
    <property type="entry name" value="POSSIBLE OXIDOREDUCTASE"/>
    <property type="match status" value="1"/>
</dbReference>
<sequence>MSRHDADLVVVGGGPVGLATAVGAAQQGLSVVVLDPREGPADKACGEGLMPGARASLERLGVRLRPGPDAHEMVGIRYLSPGHVAEARFRAGPGLGVRRTVLSAALQARAEEVGVVRERVRAGTPVDDGDGVLVGGLRARWCVAADGLHSPTRRALGLDVPPPRRPAGGARPDGRRFGLRRHYRTAPWGSHVDVLWSRDAEAYVTPVAPDVVGVAVLTSADGDLDSHLARFPGLAARLAGVPHASTTRGAGPLRQVARRRVAGRVLLVGDAAGYVDALTGEGIAVGLACAREAVACVVADDASSYERRWHAASRRYRLLTEGLLAASSVPVLRRGLVPAAERLPRLFGAVVDRLA</sequence>
<dbReference type="InterPro" id="IPR036188">
    <property type="entry name" value="FAD/NAD-bd_sf"/>
</dbReference>
<name>A0ABV7WI89_9MICO</name>
<evidence type="ECO:0000313" key="3">
    <source>
        <dbReference type="EMBL" id="MFC3688647.1"/>
    </source>
</evidence>
<dbReference type="EC" id="1.-.-.-" evidence="3"/>
<gene>
    <name evidence="3" type="ORF">ACFOLH_09870</name>
</gene>
<evidence type="ECO:0000313" key="4">
    <source>
        <dbReference type="Proteomes" id="UP001595685"/>
    </source>
</evidence>
<proteinExistence type="predicted"/>
<dbReference type="RefSeq" id="WP_340295313.1">
    <property type="nucleotide sequence ID" value="NZ_JBBEOI010000227.1"/>
</dbReference>
<dbReference type="PRINTS" id="PR00420">
    <property type="entry name" value="RNGMNOXGNASE"/>
</dbReference>
<comment type="caution">
    <text evidence="3">The sequence shown here is derived from an EMBL/GenBank/DDBJ whole genome shotgun (WGS) entry which is preliminary data.</text>
</comment>
<reference evidence="4" key="1">
    <citation type="journal article" date="2019" name="Int. J. Syst. Evol. Microbiol.">
        <title>The Global Catalogue of Microorganisms (GCM) 10K type strain sequencing project: providing services to taxonomists for standard genome sequencing and annotation.</title>
        <authorList>
            <consortium name="The Broad Institute Genomics Platform"/>
            <consortium name="The Broad Institute Genome Sequencing Center for Infectious Disease"/>
            <person name="Wu L."/>
            <person name="Ma J."/>
        </authorList>
    </citation>
    <scope>NUCLEOTIDE SEQUENCE [LARGE SCALE GENOMIC DNA]</scope>
    <source>
        <strain evidence="4">NCAIM B.02333</strain>
    </source>
</reference>
<dbReference type="Proteomes" id="UP001595685">
    <property type="component" value="Unassembled WGS sequence"/>
</dbReference>
<dbReference type="Pfam" id="PF01494">
    <property type="entry name" value="FAD_binding_3"/>
    <property type="match status" value="1"/>
</dbReference>
<keyword evidence="4" id="KW-1185">Reference proteome</keyword>
<dbReference type="EMBL" id="JBHRWW010000005">
    <property type="protein sequence ID" value="MFC3688647.1"/>
    <property type="molecule type" value="Genomic_DNA"/>
</dbReference>
<dbReference type="InterPro" id="IPR050407">
    <property type="entry name" value="Geranylgeranyl_reductase"/>
</dbReference>
<dbReference type="PANTHER" id="PTHR42685">
    <property type="entry name" value="GERANYLGERANYL DIPHOSPHATE REDUCTASE"/>
    <property type="match status" value="1"/>
</dbReference>